<evidence type="ECO:0000313" key="2">
    <source>
        <dbReference type="Proteomes" id="UP000799640"/>
    </source>
</evidence>
<organism evidence="1 2">
    <name type="scientific">Trichodelitschia bisporula</name>
    <dbReference type="NCBI Taxonomy" id="703511"/>
    <lineage>
        <taxon>Eukaryota</taxon>
        <taxon>Fungi</taxon>
        <taxon>Dikarya</taxon>
        <taxon>Ascomycota</taxon>
        <taxon>Pezizomycotina</taxon>
        <taxon>Dothideomycetes</taxon>
        <taxon>Dothideomycetes incertae sedis</taxon>
        <taxon>Phaeotrichales</taxon>
        <taxon>Phaeotrichaceae</taxon>
        <taxon>Trichodelitschia</taxon>
    </lineage>
</organism>
<accession>A0A6G1HRU6</accession>
<dbReference type="EMBL" id="ML996699">
    <property type="protein sequence ID" value="KAF2398722.1"/>
    <property type="molecule type" value="Genomic_DNA"/>
</dbReference>
<name>A0A6G1HRU6_9PEZI</name>
<reference evidence="1" key="1">
    <citation type="journal article" date="2020" name="Stud. Mycol.">
        <title>101 Dothideomycetes genomes: a test case for predicting lifestyles and emergence of pathogens.</title>
        <authorList>
            <person name="Haridas S."/>
            <person name="Albert R."/>
            <person name="Binder M."/>
            <person name="Bloem J."/>
            <person name="Labutti K."/>
            <person name="Salamov A."/>
            <person name="Andreopoulos B."/>
            <person name="Baker S."/>
            <person name="Barry K."/>
            <person name="Bills G."/>
            <person name="Bluhm B."/>
            <person name="Cannon C."/>
            <person name="Castanera R."/>
            <person name="Culley D."/>
            <person name="Daum C."/>
            <person name="Ezra D."/>
            <person name="Gonzalez J."/>
            <person name="Henrissat B."/>
            <person name="Kuo A."/>
            <person name="Liang C."/>
            <person name="Lipzen A."/>
            <person name="Lutzoni F."/>
            <person name="Magnuson J."/>
            <person name="Mondo S."/>
            <person name="Nolan M."/>
            <person name="Ohm R."/>
            <person name="Pangilinan J."/>
            <person name="Park H.-J."/>
            <person name="Ramirez L."/>
            <person name="Alfaro M."/>
            <person name="Sun H."/>
            <person name="Tritt A."/>
            <person name="Yoshinaga Y."/>
            <person name="Zwiers L.-H."/>
            <person name="Turgeon B."/>
            <person name="Goodwin S."/>
            <person name="Spatafora J."/>
            <person name="Crous P."/>
            <person name="Grigoriev I."/>
        </authorList>
    </citation>
    <scope>NUCLEOTIDE SEQUENCE</scope>
    <source>
        <strain evidence="1">CBS 262.69</strain>
    </source>
</reference>
<keyword evidence="2" id="KW-1185">Reference proteome</keyword>
<dbReference type="AlphaFoldDB" id="A0A6G1HRU6"/>
<dbReference type="Proteomes" id="UP000799640">
    <property type="component" value="Unassembled WGS sequence"/>
</dbReference>
<sequence>MVGESGMCRGFAKFARGVAGRMETSGRCAMVRIKGALRTDARRFHSDCLQEIVSWSSDSWSRTSCCPSAPSTRPYLLRRGEVHAVYAFHPVSTPCPKARAFADIRTIRTSNLHGSPHSTQSLNRVLSSSQIFHRYPLGNCLSQGKCPSSFPRTEQPSFRSLTASLRVRYIQRPLDI</sequence>
<proteinExistence type="predicted"/>
<protein>
    <submittedName>
        <fullName evidence="1">Uncharacterized protein</fullName>
    </submittedName>
</protein>
<evidence type="ECO:0000313" key="1">
    <source>
        <dbReference type="EMBL" id="KAF2398722.1"/>
    </source>
</evidence>
<gene>
    <name evidence="1" type="ORF">EJ06DRAFT_89623</name>
</gene>